<name>C7P6C5_METFA</name>
<dbReference type="AlphaFoldDB" id="C7P6C5"/>
<feature type="transmembrane region" description="Helical" evidence="1">
    <location>
        <begin position="68"/>
        <end position="91"/>
    </location>
</feature>
<reference evidence="2" key="1">
    <citation type="submission" date="2009-08" db="EMBL/GenBank/DDBJ databases">
        <title>Complete sequence of chromosome of Methanocaldococcus fervens AG86.</title>
        <authorList>
            <consortium name="US DOE Joint Genome Institute"/>
            <person name="Lucas S."/>
            <person name="Copeland A."/>
            <person name="Lapidus A."/>
            <person name="Glavina del Rio T."/>
            <person name="Tice H."/>
            <person name="Bruce D."/>
            <person name="Goodwin L."/>
            <person name="Pitluck S."/>
            <person name="Chertkov O."/>
            <person name="Detter J.C."/>
            <person name="Han C."/>
            <person name="Tapia R."/>
            <person name="Larimer F."/>
            <person name="Land M."/>
            <person name="Hauser L."/>
            <person name="Kyrpides N."/>
            <person name="Ovchinnikova G."/>
            <person name="Lupa-Sieprawska M."/>
            <person name="Whitman W.B."/>
        </authorList>
    </citation>
    <scope>NUCLEOTIDE SEQUENCE [LARGE SCALE GENOMIC DNA]</scope>
    <source>
        <strain evidence="2">AG86</strain>
    </source>
</reference>
<keyword evidence="1" id="KW-0472">Membrane</keyword>
<evidence type="ECO:0000313" key="2">
    <source>
        <dbReference type="EMBL" id="ACV24107.1"/>
    </source>
</evidence>
<keyword evidence="1" id="KW-0812">Transmembrane</keyword>
<dbReference type="KEGG" id="mfe:Mefer_0270"/>
<dbReference type="InterPro" id="IPR025098">
    <property type="entry name" value="DUF4013"/>
</dbReference>
<feature type="transmembrane region" description="Helical" evidence="1">
    <location>
        <begin position="97"/>
        <end position="124"/>
    </location>
</feature>
<dbReference type="RefSeq" id="WP_015790847.1">
    <property type="nucleotide sequence ID" value="NC_013156.1"/>
</dbReference>
<dbReference type="HOGENOM" id="CLU_079270_4_0_2"/>
<sequence length="200" mass="22460">MDISEGLKFPTNDEKWASKLLIGGIFNIIPIVNFISFGYALETMKLVMWNKETLPEWENFGSKFVKGLVGAIIAIIYLIIPLILMAVFIAMRSKVVNLLGMLIVFILIVIFGFMIPMALANYVAKDSFGAAFEFGEIINRIKSVFGEYLICYIVILIIYLIIGVIATVPIIGWIIGAILGFYLQLVYAYYFGKLYIKSSP</sequence>
<proteinExistence type="predicted"/>
<dbReference type="GeneID" id="8364935"/>
<organism evidence="2 3">
    <name type="scientific">Methanocaldococcus fervens (strain DSM 4213 / JCM 15782 / AG86)</name>
    <name type="common">Methanococcus fervens</name>
    <dbReference type="NCBI Taxonomy" id="573064"/>
    <lineage>
        <taxon>Archaea</taxon>
        <taxon>Methanobacteriati</taxon>
        <taxon>Methanobacteriota</taxon>
        <taxon>Methanomada group</taxon>
        <taxon>Methanococci</taxon>
        <taxon>Methanococcales</taxon>
        <taxon>Methanocaldococcaceae</taxon>
        <taxon>Methanocaldococcus</taxon>
    </lineage>
</organism>
<dbReference type="Proteomes" id="UP000001495">
    <property type="component" value="Chromosome"/>
</dbReference>
<evidence type="ECO:0000256" key="1">
    <source>
        <dbReference type="SAM" id="Phobius"/>
    </source>
</evidence>
<dbReference type="OrthoDB" id="107590at2157"/>
<keyword evidence="1" id="KW-1133">Transmembrane helix</keyword>
<dbReference type="eggNOG" id="arCOG02879">
    <property type="taxonomic scope" value="Archaea"/>
</dbReference>
<feature type="transmembrane region" description="Helical" evidence="1">
    <location>
        <begin position="20"/>
        <end position="41"/>
    </location>
</feature>
<dbReference type="EMBL" id="CP001696">
    <property type="protein sequence ID" value="ACV24107.1"/>
    <property type="molecule type" value="Genomic_DNA"/>
</dbReference>
<dbReference type="STRING" id="573064.Mefer_0270"/>
<accession>C7P6C5</accession>
<gene>
    <name evidence="2" type="ordered locus">Mefer_0270</name>
</gene>
<evidence type="ECO:0000313" key="3">
    <source>
        <dbReference type="Proteomes" id="UP000001495"/>
    </source>
</evidence>
<feature type="transmembrane region" description="Helical" evidence="1">
    <location>
        <begin position="145"/>
        <end position="165"/>
    </location>
</feature>
<evidence type="ECO:0008006" key="4">
    <source>
        <dbReference type="Google" id="ProtNLM"/>
    </source>
</evidence>
<dbReference type="Pfam" id="PF13197">
    <property type="entry name" value="DUF4013"/>
    <property type="match status" value="1"/>
</dbReference>
<feature type="transmembrane region" description="Helical" evidence="1">
    <location>
        <begin position="171"/>
        <end position="191"/>
    </location>
</feature>
<keyword evidence="3" id="KW-1185">Reference proteome</keyword>
<protein>
    <recommendedName>
        <fullName evidence="4">DUF4013 domain-containing protein</fullName>
    </recommendedName>
</protein>